<feature type="non-terminal residue" evidence="2">
    <location>
        <position position="1"/>
    </location>
</feature>
<evidence type="ECO:0000313" key="2">
    <source>
        <dbReference type="EMBL" id="PIW74813.1"/>
    </source>
</evidence>
<dbReference type="Proteomes" id="UP000231673">
    <property type="component" value="Unassembled WGS sequence"/>
</dbReference>
<name>A0A2M7IE81_9BACT</name>
<evidence type="ECO:0000313" key="3">
    <source>
        <dbReference type="Proteomes" id="UP000231673"/>
    </source>
</evidence>
<keyword evidence="1" id="KW-0812">Transmembrane</keyword>
<reference evidence="3" key="1">
    <citation type="submission" date="2017-09" db="EMBL/GenBank/DDBJ databases">
        <title>Depth-based differentiation of microbial function through sediment-hosted aquifers and enrichment of novel symbionts in the deep terrestrial subsurface.</title>
        <authorList>
            <person name="Probst A.J."/>
            <person name="Ladd B."/>
            <person name="Jarett J.K."/>
            <person name="Geller-Mcgrath D.E."/>
            <person name="Sieber C.M.K."/>
            <person name="Emerson J.B."/>
            <person name="Anantharaman K."/>
            <person name="Thomas B.C."/>
            <person name="Malmstrom R."/>
            <person name="Stieglmeier M."/>
            <person name="Klingl A."/>
            <person name="Woyke T."/>
            <person name="Ryan C.M."/>
            <person name="Banfield J.F."/>
        </authorList>
    </citation>
    <scope>NUCLEOTIDE SEQUENCE [LARGE SCALE GENOMIC DNA]</scope>
</reference>
<gene>
    <name evidence="2" type="ORF">CO003_00680</name>
</gene>
<comment type="caution">
    <text evidence="2">The sequence shown here is derived from an EMBL/GenBank/DDBJ whole genome shotgun (WGS) entry which is preliminary data.</text>
</comment>
<organism evidence="2 3">
    <name type="scientific">Candidatus Portnoybacteria bacterium CG_4_8_14_3_um_filter_44_15</name>
    <dbReference type="NCBI Taxonomy" id="1974803"/>
    <lineage>
        <taxon>Bacteria</taxon>
        <taxon>Candidatus Portnoyibacteriota</taxon>
    </lineage>
</organism>
<proteinExistence type="predicted"/>
<accession>A0A2M7IE81</accession>
<feature type="transmembrane region" description="Helical" evidence="1">
    <location>
        <begin position="58"/>
        <end position="76"/>
    </location>
</feature>
<keyword evidence="1" id="KW-0472">Membrane</keyword>
<protein>
    <submittedName>
        <fullName evidence="2">Uncharacterized protein</fullName>
    </submittedName>
</protein>
<evidence type="ECO:0000256" key="1">
    <source>
        <dbReference type="SAM" id="Phobius"/>
    </source>
</evidence>
<dbReference type="AlphaFoldDB" id="A0A2M7IE81"/>
<sequence length="86" mass="9519">LAAYFLLIFGTISRLVKIFKKAPANRKILALGILSVFTVLFIISFFDNVLRVTALQWNLWLLIAAWLKINLPGTGLSSTPSANGKK</sequence>
<feature type="transmembrane region" description="Helical" evidence="1">
    <location>
        <begin position="28"/>
        <end position="46"/>
    </location>
</feature>
<dbReference type="EMBL" id="PFGW01000015">
    <property type="protein sequence ID" value="PIW74813.1"/>
    <property type="molecule type" value="Genomic_DNA"/>
</dbReference>
<keyword evidence="1" id="KW-1133">Transmembrane helix</keyword>